<sequence>MVNNLSKLNINDIVPNVATIAPEAFEAMYIAVRDKEGRLYTNKQVARLPEIDSGHQYYKEWKMRKHSADRLISFLKKQRRSLDILEVGCGNGWLSAKLAGIPKAKITGIDPNGIEIEQANRVFKKKNLKFIHGPFNSTSFPEGTQFDVIIFAASIQYFPCIKDVMADAFRLLTSAGRVHVLDTHFYHSGEVEIAAERSKDYFTSIGFPEMAQYYFHHPLKQVMGLKHKVMFNPTSFLNKIIKRNIFYWIKIKP</sequence>
<dbReference type="GO" id="GO:0008168">
    <property type="term" value="F:methyltransferase activity"/>
    <property type="evidence" value="ECO:0007669"/>
    <property type="project" value="UniProtKB-KW"/>
</dbReference>
<keyword evidence="1 3" id="KW-0808">Transferase</keyword>
<gene>
    <name evidence="3" type="ORF">FSB76_30400</name>
</gene>
<feature type="domain" description="Methyltransferase" evidence="2">
    <location>
        <begin position="84"/>
        <end position="176"/>
    </location>
</feature>
<evidence type="ECO:0000313" key="4">
    <source>
        <dbReference type="Proteomes" id="UP000321362"/>
    </source>
</evidence>
<keyword evidence="4" id="KW-1185">Reference proteome</keyword>
<reference evidence="3 4" key="1">
    <citation type="journal article" date="2013" name="J. Microbiol.">
        <title>Mucilaginibacter ginsenosidivorax sp. nov., with ginsenoside converting activity isolated from sediment.</title>
        <authorList>
            <person name="Kim J.K."/>
            <person name="Choi T.E."/>
            <person name="Liu Q.M."/>
            <person name="Park H.Y."/>
            <person name="Yi T.H."/>
            <person name="Yoon M.H."/>
            <person name="Kim S.C."/>
            <person name="Im W.T."/>
        </authorList>
    </citation>
    <scope>NUCLEOTIDE SEQUENCE [LARGE SCALE GENOMIC DNA]</scope>
    <source>
        <strain evidence="3 4">KHI28</strain>
    </source>
</reference>
<accession>A0A5B8W810</accession>
<organism evidence="3 4">
    <name type="scientific">Mucilaginibacter ginsenosidivorax</name>
    <dbReference type="NCBI Taxonomy" id="862126"/>
    <lineage>
        <taxon>Bacteria</taxon>
        <taxon>Pseudomonadati</taxon>
        <taxon>Bacteroidota</taxon>
        <taxon>Sphingobacteriia</taxon>
        <taxon>Sphingobacteriales</taxon>
        <taxon>Sphingobacteriaceae</taxon>
        <taxon>Mucilaginibacter</taxon>
    </lineage>
</organism>
<name>A0A5B8W810_9SPHI</name>
<dbReference type="CDD" id="cd02440">
    <property type="entry name" value="AdoMet_MTases"/>
    <property type="match status" value="1"/>
</dbReference>
<dbReference type="Pfam" id="PF13649">
    <property type="entry name" value="Methyltransf_25"/>
    <property type="match status" value="1"/>
</dbReference>
<evidence type="ECO:0000313" key="3">
    <source>
        <dbReference type="EMBL" id="QEC80054.1"/>
    </source>
</evidence>
<protein>
    <submittedName>
        <fullName evidence="3">Class I SAM-dependent methyltransferase</fullName>
    </submittedName>
</protein>
<dbReference type="GO" id="GO:0032259">
    <property type="term" value="P:methylation"/>
    <property type="evidence" value="ECO:0007669"/>
    <property type="project" value="UniProtKB-KW"/>
</dbReference>
<dbReference type="KEGG" id="mgk:FSB76_30400"/>
<dbReference type="EMBL" id="CP042437">
    <property type="protein sequence ID" value="QEC80054.1"/>
    <property type="molecule type" value="Genomic_DNA"/>
</dbReference>
<dbReference type="InterPro" id="IPR041698">
    <property type="entry name" value="Methyltransf_25"/>
</dbReference>
<evidence type="ECO:0000256" key="1">
    <source>
        <dbReference type="ARBA" id="ARBA00022679"/>
    </source>
</evidence>
<dbReference type="SUPFAM" id="SSF53335">
    <property type="entry name" value="S-adenosyl-L-methionine-dependent methyltransferases"/>
    <property type="match status" value="1"/>
</dbReference>
<dbReference type="Proteomes" id="UP000321362">
    <property type="component" value="Chromosome"/>
</dbReference>
<proteinExistence type="predicted"/>
<keyword evidence="3" id="KW-0489">Methyltransferase</keyword>
<evidence type="ECO:0000259" key="2">
    <source>
        <dbReference type="Pfam" id="PF13649"/>
    </source>
</evidence>
<dbReference type="Gene3D" id="3.40.50.150">
    <property type="entry name" value="Vaccinia Virus protein VP39"/>
    <property type="match status" value="1"/>
</dbReference>
<dbReference type="PANTHER" id="PTHR43861">
    <property type="entry name" value="TRANS-ACONITATE 2-METHYLTRANSFERASE-RELATED"/>
    <property type="match status" value="1"/>
</dbReference>
<dbReference type="InterPro" id="IPR029063">
    <property type="entry name" value="SAM-dependent_MTases_sf"/>
</dbReference>
<dbReference type="AlphaFoldDB" id="A0A5B8W810"/>